<gene>
    <name evidence="3" type="ORF">B5V02_19270</name>
</gene>
<evidence type="ECO:0000259" key="2">
    <source>
        <dbReference type="Pfam" id="PF01243"/>
    </source>
</evidence>
<comment type="caution">
    <text evidence="3">The sequence shown here is derived from an EMBL/GenBank/DDBJ whole genome shotgun (WGS) entry which is preliminary data.</text>
</comment>
<dbReference type="Pfam" id="PF01243">
    <property type="entry name" value="PNPOx_N"/>
    <property type="match status" value="1"/>
</dbReference>
<dbReference type="Gene3D" id="2.30.110.10">
    <property type="entry name" value="Electron Transport, Fmn-binding Protein, Chain A"/>
    <property type="match status" value="1"/>
</dbReference>
<accession>A0A2W7E0J6</accession>
<dbReference type="GO" id="GO:0005829">
    <property type="term" value="C:cytosol"/>
    <property type="evidence" value="ECO:0007669"/>
    <property type="project" value="TreeGrafter"/>
</dbReference>
<organism evidence="3 4">
    <name type="scientific">Mesorhizobium kowhaii</name>
    <dbReference type="NCBI Taxonomy" id="1300272"/>
    <lineage>
        <taxon>Bacteria</taxon>
        <taxon>Pseudomonadati</taxon>
        <taxon>Pseudomonadota</taxon>
        <taxon>Alphaproteobacteria</taxon>
        <taxon>Hyphomicrobiales</taxon>
        <taxon>Phyllobacteriaceae</taxon>
        <taxon>Mesorhizobium</taxon>
    </lineage>
</organism>
<keyword evidence="1" id="KW-0560">Oxidoreductase</keyword>
<dbReference type="InterPro" id="IPR052019">
    <property type="entry name" value="F420H2_bilvrd_red/Heme_oxyg"/>
</dbReference>
<dbReference type="EMBL" id="MZXV01000040">
    <property type="protein sequence ID" value="PZV36846.1"/>
    <property type="molecule type" value="Genomic_DNA"/>
</dbReference>
<evidence type="ECO:0000313" key="3">
    <source>
        <dbReference type="EMBL" id="PZV36846.1"/>
    </source>
</evidence>
<dbReference type="GO" id="GO:0070967">
    <property type="term" value="F:coenzyme F420 binding"/>
    <property type="evidence" value="ECO:0007669"/>
    <property type="project" value="TreeGrafter"/>
</dbReference>
<evidence type="ECO:0000313" key="4">
    <source>
        <dbReference type="Proteomes" id="UP000248616"/>
    </source>
</evidence>
<name>A0A2W7E0J6_9HYPH</name>
<reference evidence="4" key="1">
    <citation type="submission" date="2017-03" db="EMBL/GenBank/DDBJ databases">
        <authorList>
            <person name="Safronova V.I."/>
            <person name="Sazanova A.L."/>
            <person name="Chirak E.R."/>
        </authorList>
    </citation>
    <scope>NUCLEOTIDE SEQUENCE [LARGE SCALE GENOMIC DNA]</scope>
    <source>
        <strain evidence="4">Ach-343</strain>
    </source>
</reference>
<dbReference type="PANTHER" id="PTHR35176">
    <property type="entry name" value="HEME OXYGENASE HI_0854-RELATED"/>
    <property type="match status" value="1"/>
</dbReference>
<dbReference type="InterPro" id="IPR011576">
    <property type="entry name" value="Pyridox_Oxase_N"/>
</dbReference>
<dbReference type="PANTHER" id="PTHR35176:SF6">
    <property type="entry name" value="HEME OXYGENASE HI_0854-RELATED"/>
    <property type="match status" value="1"/>
</dbReference>
<dbReference type="OrthoDB" id="2664130at2"/>
<protein>
    <submittedName>
        <fullName evidence="3">Pyridoxamine 5'-phosphate oxidase</fullName>
    </submittedName>
</protein>
<dbReference type="Proteomes" id="UP000248616">
    <property type="component" value="Unassembled WGS sequence"/>
</dbReference>
<keyword evidence="4" id="KW-1185">Reference proteome</keyword>
<dbReference type="InterPro" id="IPR012349">
    <property type="entry name" value="Split_barrel_FMN-bd"/>
</dbReference>
<proteinExistence type="predicted"/>
<sequence>MPRTFDPDDVLSRPLMANLATVSADGAPRNAPVWFIWEDGAIWLLGSSDGSAVKHLLRDPRCAVEIVHFDNNAGILLHLGLRGAATIEPMSPDRFNRLLHKYLGPEASWNEWFIDNVAQIEHPDGRMIRLAPVSIFTNNVSFFRTGPDFAWPP</sequence>
<dbReference type="GO" id="GO:0016627">
    <property type="term" value="F:oxidoreductase activity, acting on the CH-CH group of donors"/>
    <property type="evidence" value="ECO:0007669"/>
    <property type="project" value="TreeGrafter"/>
</dbReference>
<dbReference type="SUPFAM" id="SSF50475">
    <property type="entry name" value="FMN-binding split barrel"/>
    <property type="match status" value="1"/>
</dbReference>
<feature type="domain" description="Pyridoxamine 5'-phosphate oxidase N-terminal" evidence="2">
    <location>
        <begin position="9"/>
        <end position="135"/>
    </location>
</feature>
<dbReference type="AlphaFoldDB" id="A0A2W7E0J6"/>
<evidence type="ECO:0000256" key="1">
    <source>
        <dbReference type="ARBA" id="ARBA00023002"/>
    </source>
</evidence>